<comment type="caution">
    <text evidence="1">The sequence shown here is derived from an EMBL/GenBank/DDBJ whole genome shotgun (WGS) entry which is preliminary data.</text>
</comment>
<evidence type="ECO:0000313" key="1">
    <source>
        <dbReference type="EMBL" id="MCP1997889.1"/>
    </source>
</evidence>
<organism evidence="1 2">
    <name type="scientific">Nitrobacter winogradskyi</name>
    <name type="common">Nitrobacter agilis</name>
    <dbReference type="NCBI Taxonomy" id="913"/>
    <lineage>
        <taxon>Bacteria</taxon>
        <taxon>Pseudomonadati</taxon>
        <taxon>Pseudomonadota</taxon>
        <taxon>Alphaproteobacteria</taxon>
        <taxon>Hyphomicrobiales</taxon>
        <taxon>Nitrobacteraceae</taxon>
        <taxon>Nitrobacter</taxon>
    </lineage>
</organism>
<sequence length="42" mass="4332">MDEDSDARMPQDPTSRLFLFAGSFGLVAALVGSGLIVAAASF</sequence>
<proteinExistence type="predicted"/>
<protein>
    <submittedName>
        <fullName evidence="1">Uncharacterized protein</fullName>
    </submittedName>
</protein>
<keyword evidence="2" id="KW-1185">Reference proteome</keyword>
<dbReference type="EMBL" id="JALJZS010000001">
    <property type="protein sequence ID" value="MCP1997889.1"/>
    <property type="molecule type" value="Genomic_DNA"/>
</dbReference>
<evidence type="ECO:0000313" key="2">
    <source>
        <dbReference type="Proteomes" id="UP001205486"/>
    </source>
</evidence>
<dbReference type="Proteomes" id="UP001205486">
    <property type="component" value="Unassembled WGS sequence"/>
</dbReference>
<accession>A0ACC6AEQ3</accession>
<reference evidence="1" key="1">
    <citation type="submission" date="2022-03" db="EMBL/GenBank/DDBJ databases">
        <title>Interactions between chemoautotrophic and heterotrophic bacteria.</title>
        <authorList>
            <person name="Santoro A."/>
        </authorList>
    </citation>
    <scope>NUCLEOTIDE SEQUENCE</scope>
    <source>
        <strain evidence="1">Nb-106</strain>
    </source>
</reference>
<gene>
    <name evidence="1" type="ORF">J2S34_000311</name>
</gene>
<name>A0ACC6AEQ3_NITWI</name>